<sequence length="133" mass="15172">MRDDVAAELIAREPILHLRQFVHDEPSLAAVTAPDFWEVGASGRAYTRDVVREEVLRRLATQEHDNLVTQGWTTHGHRLRELAPGVHLLTYVLDQAGRRSRRATIWERTPESWRMIYHQGTLTAESAEPEGAP</sequence>
<dbReference type="eggNOG" id="COG4994">
    <property type="taxonomic scope" value="Bacteria"/>
</dbReference>
<dbReference type="Gene3D" id="3.10.450.50">
    <property type="match status" value="1"/>
</dbReference>
<protein>
    <recommendedName>
        <fullName evidence="3">DUF4440 domain-containing protein</fullName>
    </recommendedName>
</protein>
<reference evidence="1 2" key="1">
    <citation type="submission" date="2012-08" db="EMBL/GenBank/DDBJ databases">
        <title>Whole genome shotgun sequence of Kineosphaera limosa NBRC 100340.</title>
        <authorList>
            <person name="Yoshida I."/>
            <person name="Isaki S."/>
            <person name="Hosoyama A."/>
            <person name="Tsuchikane K."/>
            <person name="Katsumata H."/>
            <person name="Ando Y."/>
            <person name="Ohji S."/>
            <person name="Hamada M."/>
            <person name="Tamura T."/>
            <person name="Yamazoe A."/>
            <person name="Yamazaki S."/>
            <person name="Fujita N."/>
        </authorList>
    </citation>
    <scope>NUCLEOTIDE SEQUENCE [LARGE SCALE GENOMIC DNA]</scope>
    <source>
        <strain evidence="1 2">NBRC 100340</strain>
    </source>
</reference>
<name>K6VJZ3_9MICO</name>
<dbReference type="OrthoDB" id="7845843at2"/>
<dbReference type="AlphaFoldDB" id="K6VJZ3"/>
<dbReference type="SUPFAM" id="SSF54427">
    <property type="entry name" value="NTF2-like"/>
    <property type="match status" value="1"/>
</dbReference>
<evidence type="ECO:0008006" key="3">
    <source>
        <dbReference type="Google" id="ProtNLM"/>
    </source>
</evidence>
<dbReference type="InterPro" id="IPR032710">
    <property type="entry name" value="NTF2-like_dom_sf"/>
</dbReference>
<dbReference type="Proteomes" id="UP000008366">
    <property type="component" value="Unassembled WGS sequence"/>
</dbReference>
<organism evidence="1 2">
    <name type="scientific">Kineosphaera limosa NBRC 100340</name>
    <dbReference type="NCBI Taxonomy" id="1184609"/>
    <lineage>
        <taxon>Bacteria</taxon>
        <taxon>Bacillati</taxon>
        <taxon>Actinomycetota</taxon>
        <taxon>Actinomycetes</taxon>
        <taxon>Micrococcales</taxon>
        <taxon>Dermatophilaceae</taxon>
        <taxon>Kineosphaera</taxon>
    </lineage>
</organism>
<comment type="caution">
    <text evidence="1">The sequence shown here is derived from an EMBL/GenBank/DDBJ whole genome shotgun (WGS) entry which is preliminary data.</text>
</comment>
<gene>
    <name evidence="1" type="ORF">KILIM_041_00020</name>
</gene>
<evidence type="ECO:0000313" key="2">
    <source>
        <dbReference type="Proteomes" id="UP000008366"/>
    </source>
</evidence>
<dbReference type="EMBL" id="BAHD01000041">
    <property type="protein sequence ID" value="GAB96548.1"/>
    <property type="molecule type" value="Genomic_DNA"/>
</dbReference>
<dbReference type="RefSeq" id="WP_006593080.1">
    <property type="nucleotide sequence ID" value="NZ_BAHD01000041.1"/>
</dbReference>
<accession>K6VJZ3</accession>
<evidence type="ECO:0000313" key="1">
    <source>
        <dbReference type="EMBL" id="GAB96548.1"/>
    </source>
</evidence>
<keyword evidence="2" id="KW-1185">Reference proteome</keyword>
<dbReference type="STRING" id="1184609.KILIM_041_00020"/>
<proteinExistence type="predicted"/>